<feature type="domain" description="NAD-dependent epimerase/dehydratase" evidence="3">
    <location>
        <begin position="9"/>
        <end position="190"/>
    </location>
</feature>
<reference evidence="4" key="1">
    <citation type="submission" date="2023-03" db="EMBL/GenBank/DDBJ databases">
        <title>Massive genome expansion in bonnet fungi (Mycena s.s.) driven by repeated elements and novel gene families across ecological guilds.</title>
        <authorList>
            <consortium name="Lawrence Berkeley National Laboratory"/>
            <person name="Harder C.B."/>
            <person name="Miyauchi S."/>
            <person name="Viragh M."/>
            <person name="Kuo A."/>
            <person name="Thoen E."/>
            <person name="Andreopoulos B."/>
            <person name="Lu D."/>
            <person name="Skrede I."/>
            <person name="Drula E."/>
            <person name="Henrissat B."/>
            <person name="Morin E."/>
            <person name="Kohler A."/>
            <person name="Barry K."/>
            <person name="LaButti K."/>
            <person name="Morin E."/>
            <person name="Salamov A."/>
            <person name="Lipzen A."/>
            <person name="Mereny Z."/>
            <person name="Hegedus B."/>
            <person name="Baldrian P."/>
            <person name="Stursova M."/>
            <person name="Weitz H."/>
            <person name="Taylor A."/>
            <person name="Grigoriev I.V."/>
            <person name="Nagy L.G."/>
            <person name="Martin F."/>
            <person name="Kauserud H."/>
        </authorList>
    </citation>
    <scope>NUCLEOTIDE SEQUENCE</scope>
    <source>
        <strain evidence="4">CBHHK200</strain>
    </source>
</reference>
<dbReference type="Pfam" id="PF01370">
    <property type="entry name" value="Epimerase"/>
    <property type="match status" value="1"/>
</dbReference>
<sequence length="348" mass="38628">MSTESKPTVFVTGAAGFLGFQVVYQLLEAGYSVKGAARGRKIPLLQKALEKYPKFEAVEIPDIATSDFSDAFRGVGAVIHTAAPLPGRVDSETAFKSAVEGSLHILREAHKAGIKKFVATGSMVTFPENAFGPNDWVPVTKEQAVEGNHFVLYIAEKKFGEQAVLEFANQHPEMDVTIFCPPWIFGPLAPGFEDIVPEPDFAAFSTDGFVYQLLRPDNVNYHYSPGVLDVRDVARIHIAGLNPLTPDHPKRVPLVSPYSSDFRDAIKYIFDARPELRERLADPSTVPVWPSYTLDIDLTPLEKVFGISLDSYKTWKETILDSVDRFLDLEKLWASKGLKFEIPITPPM</sequence>
<gene>
    <name evidence="4" type="ORF">C8F04DRAFT_1265172</name>
</gene>
<dbReference type="InterPro" id="IPR001509">
    <property type="entry name" value="Epimerase_deHydtase"/>
</dbReference>
<proteinExistence type="inferred from homology"/>
<name>A0AAD6WYG7_9AGAR</name>
<dbReference type="SUPFAM" id="SSF51735">
    <property type="entry name" value="NAD(P)-binding Rossmann-fold domains"/>
    <property type="match status" value="1"/>
</dbReference>
<dbReference type="Gene3D" id="3.40.50.720">
    <property type="entry name" value="NAD(P)-binding Rossmann-like Domain"/>
    <property type="match status" value="1"/>
</dbReference>
<evidence type="ECO:0000313" key="5">
    <source>
        <dbReference type="Proteomes" id="UP001218188"/>
    </source>
</evidence>
<comment type="similarity">
    <text evidence="2">Belongs to the NAD(P)-dependent epimerase/dehydratase family. Dihydroflavonol-4-reductase subfamily.</text>
</comment>
<dbReference type="InterPro" id="IPR036291">
    <property type="entry name" value="NAD(P)-bd_dom_sf"/>
</dbReference>
<comment type="caution">
    <text evidence="4">The sequence shown here is derived from an EMBL/GenBank/DDBJ whole genome shotgun (WGS) entry which is preliminary data.</text>
</comment>
<dbReference type="PANTHER" id="PTHR10366">
    <property type="entry name" value="NAD DEPENDENT EPIMERASE/DEHYDRATASE"/>
    <property type="match status" value="1"/>
</dbReference>
<dbReference type="EMBL" id="JARJCM010000103">
    <property type="protein sequence ID" value="KAJ7029300.1"/>
    <property type="molecule type" value="Genomic_DNA"/>
</dbReference>
<organism evidence="4 5">
    <name type="scientific">Mycena alexandri</name>
    <dbReference type="NCBI Taxonomy" id="1745969"/>
    <lineage>
        <taxon>Eukaryota</taxon>
        <taxon>Fungi</taxon>
        <taxon>Dikarya</taxon>
        <taxon>Basidiomycota</taxon>
        <taxon>Agaricomycotina</taxon>
        <taxon>Agaricomycetes</taxon>
        <taxon>Agaricomycetidae</taxon>
        <taxon>Agaricales</taxon>
        <taxon>Marasmiineae</taxon>
        <taxon>Mycenaceae</taxon>
        <taxon>Mycena</taxon>
    </lineage>
</organism>
<evidence type="ECO:0000313" key="4">
    <source>
        <dbReference type="EMBL" id="KAJ7029300.1"/>
    </source>
</evidence>
<evidence type="ECO:0000256" key="1">
    <source>
        <dbReference type="ARBA" id="ARBA00023002"/>
    </source>
</evidence>
<evidence type="ECO:0000256" key="2">
    <source>
        <dbReference type="ARBA" id="ARBA00023445"/>
    </source>
</evidence>
<dbReference type="GO" id="GO:0016616">
    <property type="term" value="F:oxidoreductase activity, acting on the CH-OH group of donors, NAD or NADP as acceptor"/>
    <property type="evidence" value="ECO:0007669"/>
    <property type="project" value="TreeGrafter"/>
</dbReference>
<evidence type="ECO:0000259" key="3">
    <source>
        <dbReference type="Pfam" id="PF01370"/>
    </source>
</evidence>
<keyword evidence="1" id="KW-0560">Oxidoreductase</keyword>
<dbReference type="PANTHER" id="PTHR10366:SF564">
    <property type="entry name" value="STEROL-4-ALPHA-CARBOXYLATE 3-DEHYDROGENASE, DECARBOXYLATING"/>
    <property type="match status" value="1"/>
</dbReference>
<accession>A0AAD6WYG7</accession>
<dbReference type="Proteomes" id="UP001218188">
    <property type="component" value="Unassembled WGS sequence"/>
</dbReference>
<dbReference type="AlphaFoldDB" id="A0AAD6WYG7"/>
<dbReference type="InterPro" id="IPR050425">
    <property type="entry name" value="NAD(P)_dehydrat-like"/>
</dbReference>
<keyword evidence="5" id="KW-1185">Reference proteome</keyword>
<protein>
    <recommendedName>
        <fullName evidence="3">NAD-dependent epimerase/dehydratase domain-containing protein</fullName>
    </recommendedName>
</protein>